<dbReference type="SUPFAM" id="SSF51182">
    <property type="entry name" value="RmlC-like cupins"/>
    <property type="match status" value="1"/>
</dbReference>
<dbReference type="InterPro" id="IPR003313">
    <property type="entry name" value="AraC-bd"/>
</dbReference>
<dbReference type="GO" id="GO:0006355">
    <property type="term" value="P:regulation of DNA-templated transcription"/>
    <property type="evidence" value="ECO:0007669"/>
    <property type="project" value="InterPro"/>
</dbReference>
<accession>A0A0B8NKM6</accession>
<dbReference type="GO" id="GO:0003677">
    <property type="term" value="F:DNA binding"/>
    <property type="evidence" value="ECO:0007669"/>
    <property type="project" value="UniProtKB-KW"/>
</dbReference>
<keyword evidence="4" id="KW-1185">Reference proteome</keyword>
<reference evidence="3 4" key="2">
    <citation type="submission" date="2015-01" db="EMBL/GenBank/DDBJ databases">
        <authorList>
            <consortium name="NBRP consortium"/>
            <person name="Sawabe T."/>
            <person name="Meirelles P."/>
            <person name="Feng G."/>
            <person name="Sayaka M."/>
            <person name="Hattori M."/>
            <person name="Ohkuma M."/>
        </authorList>
    </citation>
    <scope>NUCLEOTIDE SEQUENCE [LARGE SCALE GENOMIC DNA]</scope>
    <source>
        <strain evidence="4">JCM 19231</strain>
    </source>
</reference>
<comment type="caution">
    <text evidence="3">The sequence shown here is derived from an EMBL/GenBank/DDBJ whole genome shotgun (WGS) entry which is preliminary data.</text>
</comment>
<dbReference type="AlphaFoldDB" id="A0A0B8NKM6"/>
<organism evidence="3 4">
    <name type="scientific">Vibrio ishigakensis</name>
    <dbReference type="NCBI Taxonomy" id="1481914"/>
    <lineage>
        <taxon>Bacteria</taxon>
        <taxon>Pseudomonadati</taxon>
        <taxon>Pseudomonadota</taxon>
        <taxon>Gammaproteobacteria</taxon>
        <taxon>Vibrionales</taxon>
        <taxon>Vibrionaceae</taxon>
        <taxon>Vibrio</taxon>
    </lineage>
</organism>
<reference evidence="3 4" key="1">
    <citation type="submission" date="2015-01" db="EMBL/GenBank/DDBJ databases">
        <title>Vibrio sp. C1 JCM 19231 whole genome shotgun sequence.</title>
        <authorList>
            <person name="Sawabe T."/>
            <person name="Meirelles P."/>
            <person name="Feng G."/>
            <person name="Sayaka M."/>
            <person name="Hattori M."/>
            <person name="Ohkuma M."/>
        </authorList>
    </citation>
    <scope>NUCLEOTIDE SEQUENCE [LARGE SCALE GENOMIC DNA]</scope>
    <source>
        <strain evidence="4">JCM 19231</strain>
    </source>
</reference>
<sequence length="200" mass="22355">MHHAIDFQSTHFDFLKLTPRKPTLKHQLLCVESGMVTIRLGKQEYAIDKGEMFWVPANCLTSLSYFPDTKVSVVEASQRLADAFPHQAGYIKPSNLLKSLLSKLEAVKSKSEHTQVLLSAVRFELSELKPKLISTPLTKSLSDWQSKDGQLSPQTVLVLKVREAEKMRLSGVKDGQIAEKWFAGELSAYQAATQAVLGER</sequence>
<proteinExistence type="predicted"/>
<evidence type="ECO:0000259" key="2">
    <source>
        <dbReference type="Pfam" id="PF02311"/>
    </source>
</evidence>
<keyword evidence="1 3" id="KW-0238">DNA-binding</keyword>
<dbReference type="Proteomes" id="UP000031671">
    <property type="component" value="Unassembled WGS sequence"/>
</dbReference>
<dbReference type="Pfam" id="PF02311">
    <property type="entry name" value="AraC_binding"/>
    <property type="match status" value="1"/>
</dbReference>
<dbReference type="EMBL" id="BBRZ01000012">
    <property type="protein sequence ID" value="GAM55260.1"/>
    <property type="molecule type" value="Genomic_DNA"/>
</dbReference>
<evidence type="ECO:0000313" key="3">
    <source>
        <dbReference type="EMBL" id="GAM55260.1"/>
    </source>
</evidence>
<name>A0A0B8NKM6_9VIBR</name>
<gene>
    <name evidence="3" type="ORF">JCM19231_5092</name>
</gene>
<protein>
    <submittedName>
        <fullName evidence="3">AraC-type DNA-binding domain-containing protein</fullName>
    </submittedName>
</protein>
<evidence type="ECO:0000256" key="1">
    <source>
        <dbReference type="ARBA" id="ARBA00023125"/>
    </source>
</evidence>
<evidence type="ECO:0000313" key="4">
    <source>
        <dbReference type="Proteomes" id="UP000031671"/>
    </source>
</evidence>
<dbReference type="InterPro" id="IPR011051">
    <property type="entry name" value="RmlC_Cupin_sf"/>
</dbReference>
<feature type="domain" description="AraC-type arabinose-binding/dimerisation" evidence="2">
    <location>
        <begin position="18"/>
        <end position="107"/>
    </location>
</feature>